<evidence type="ECO:0008006" key="4">
    <source>
        <dbReference type="Google" id="ProtNLM"/>
    </source>
</evidence>
<evidence type="ECO:0000256" key="1">
    <source>
        <dbReference type="SAM" id="SignalP"/>
    </source>
</evidence>
<reference evidence="2" key="1">
    <citation type="submission" date="2023-01" db="EMBL/GenBank/DDBJ databases">
        <title>Genome-based studies on antimicrobial resistance profiles of Riemerella anatipestifer in China, 1994 to 2021.</title>
        <authorList>
            <person name="Yang Z."/>
            <person name="Zhu D."/>
        </authorList>
    </citation>
    <scope>NUCLEOTIDE SEQUENCE</scope>
    <source>
        <strain evidence="2">RCAD1218</strain>
    </source>
</reference>
<comment type="caution">
    <text evidence="2">The sequence shown here is derived from an EMBL/GenBank/DDBJ whole genome shotgun (WGS) entry which is preliminary data.</text>
</comment>
<evidence type="ECO:0000313" key="3">
    <source>
        <dbReference type="Proteomes" id="UP001284033"/>
    </source>
</evidence>
<keyword evidence="1" id="KW-0732">Signal</keyword>
<evidence type="ECO:0000313" key="2">
    <source>
        <dbReference type="EMBL" id="MDY3512748.1"/>
    </source>
</evidence>
<feature type="signal peptide" evidence="1">
    <location>
        <begin position="1"/>
        <end position="18"/>
    </location>
</feature>
<feature type="chain" id="PRO_5042836368" description="DUF4468 domain-containing protein" evidence="1">
    <location>
        <begin position="19"/>
        <end position="176"/>
    </location>
</feature>
<proteinExistence type="predicted"/>
<name>A0AAP6HFM9_RIEAN</name>
<sequence length="176" mass="20136">MKKALLLLTVSFSVFCFGQFKLTSNNFTSTENPDKNYIVVDFPNQSKSELFKNAKIYFTSKYKYLKGDGYNEVEPDQIVVNILGSEEKTIIIDLAGANVWKASNRYEVNFKDGKIMIKPSFSELDNTMRNAKVSLDRLFDKNGNPKKAKAIELAENEANSFVNKFIEGMKQKNEDW</sequence>
<gene>
    <name evidence="2" type="ORF">PG303_05910</name>
</gene>
<accession>A0AAP6HFM9</accession>
<dbReference type="RefSeq" id="WP_214201555.1">
    <property type="nucleotide sequence ID" value="NZ_JAGFUE010000007.1"/>
</dbReference>
<dbReference type="Proteomes" id="UP001284033">
    <property type="component" value="Unassembled WGS sequence"/>
</dbReference>
<protein>
    <recommendedName>
        <fullName evidence="4">DUF4468 domain-containing protein</fullName>
    </recommendedName>
</protein>
<dbReference type="EMBL" id="JAQZHK010000004">
    <property type="protein sequence ID" value="MDY3512748.1"/>
    <property type="molecule type" value="Genomic_DNA"/>
</dbReference>
<dbReference type="AlphaFoldDB" id="A0AAP6HFM9"/>
<organism evidence="2 3">
    <name type="scientific">Riemerella anatipestifer</name>
    <name type="common">Moraxella anatipestifer</name>
    <dbReference type="NCBI Taxonomy" id="34085"/>
    <lineage>
        <taxon>Bacteria</taxon>
        <taxon>Pseudomonadati</taxon>
        <taxon>Bacteroidota</taxon>
        <taxon>Flavobacteriia</taxon>
        <taxon>Flavobacteriales</taxon>
        <taxon>Weeksellaceae</taxon>
        <taxon>Riemerella</taxon>
    </lineage>
</organism>